<protein>
    <submittedName>
        <fullName evidence="2">Uncharacterized protein</fullName>
    </submittedName>
</protein>
<evidence type="ECO:0000313" key="2">
    <source>
        <dbReference type="EMBL" id="AJD50716.1"/>
    </source>
</evidence>
<dbReference type="Proteomes" id="UP000007127">
    <property type="component" value="Chromosome"/>
</dbReference>
<organism evidence="2 3">
    <name type="scientific">Thalassospira xiamenensis M-5 = DSM 17429</name>
    <dbReference type="NCBI Taxonomy" id="1123366"/>
    <lineage>
        <taxon>Bacteria</taxon>
        <taxon>Pseudomonadati</taxon>
        <taxon>Pseudomonadota</taxon>
        <taxon>Alphaproteobacteria</taxon>
        <taxon>Rhodospirillales</taxon>
        <taxon>Thalassospiraceae</taxon>
        <taxon>Thalassospira</taxon>
    </lineage>
</organism>
<proteinExistence type="predicted"/>
<dbReference type="KEGG" id="txi:TH3_02950"/>
<feature type="region of interest" description="Disordered" evidence="1">
    <location>
        <begin position="1"/>
        <end position="62"/>
    </location>
</feature>
<evidence type="ECO:0000313" key="3">
    <source>
        <dbReference type="Proteomes" id="UP000007127"/>
    </source>
</evidence>
<dbReference type="EMBL" id="CP004388">
    <property type="protein sequence ID" value="AJD50716.1"/>
    <property type="molecule type" value="Genomic_DNA"/>
</dbReference>
<reference evidence="2 3" key="1">
    <citation type="journal article" date="2012" name="J. Bacteriol.">
        <title>Genome sequence of Thalassospira xiamenensis type strain M-5.</title>
        <authorList>
            <person name="Lai Q."/>
            <person name="Shao Z."/>
        </authorList>
    </citation>
    <scope>NUCLEOTIDE SEQUENCE [LARGE SCALE GENOMIC DNA]</scope>
    <source>
        <strain evidence="2 3">M-5</strain>
    </source>
</reference>
<dbReference type="AlphaFoldDB" id="A0AB72U908"/>
<name>A0AB72U908_9PROT</name>
<accession>A0AB72U908</accession>
<gene>
    <name evidence="2" type="ORF">TH3_02950</name>
</gene>
<sequence length="62" mass="6480">MADTQIPPLITGLSASPNAPSARWQPIPPVAPGKPIQSRQAKPVAPGIANRHQPHPGRPPLP</sequence>
<evidence type="ECO:0000256" key="1">
    <source>
        <dbReference type="SAM" id="MobiDB-lite"/>
    </source>
</evidence>